<dbReference type="GO" id="GO:0005524">
    <property type="term" value="F:ATP binding"/>
    <property type="evidence" value="ECO:0007669"/>
    <property type="project" value="InterPro"/>
</dbReference>
<evidence type="ECO:0000313" key="2">
    <source>
        <dbReference type="EMBL" id="VAX38889.1"/>
    </source>
</evidence>
<gene>
    <name evidence="2" type="ORF">MNBD_PLANCTO02-2827</name>
</gene>
<feature type="domain" description="ATPase AAA-type core" evidence="1">
    <location>
        <begin position="41"/>
        <end position="136"/>
    </location>
</feature>
<dbReference type="InterPro" id="IPR003959">
    <property type="entry name" value="ATPase_AAA_core"/>
</dbReference>
<dbReference type="InterPro" id="IPR027417">
    <property type="entry name" value="P-loop_NTPase"/>
</dbReference>
<dbReference type="EMBL" id="UOGL01000271">
    <property type="protein sequence ID" value="VAX38889.1"/>
    <property type="molecule type" value="Genomic_DNA"/>
</dbReference>
<proteinExistence type="predicted"/>
<sequence length="206" mass="23584">YRYVGLLPESDDAWSWTKNFIKSADTGISNIKVEIEEVERANNRTLPFETVWFQHSLSDENSWLDFSEESKGTQMLFQMAAPIYNALKLGSLLLIDELDSSLHVSIGNTIIQLFNNPKTNPHNAQLIFTTHDTNLLGTIPDEPALRRDQIWFTEKDKEGGTNLYPLTDYKPRKSENLERGYLQGRYGAIPFLGDFNQLTEEIHGET</sequence>
<name>A0A3B1D9F8_9ZZZZ</name>
<dbReference type="PANTHER" id="PTHR40396">
    <property type="entry name" value="ATPASE-LIKE PROTEIN"/>
    <property type="match status" value="1"/>
</dbReference>
<accession>A0A3B1D9F8</accession>
<feature type="non-terminal residue" evidence="2">
    <location>
        <position position="1"/>
    </location>
</feature>
<evidence type="ECO:0000259" key="1">
    <source>
        <dbReference type="Pfam" id="PF13304"/>
    </source>
</evidence>
<dbReference type="PANTHER" id="PTHR40396:SF1">
    <property type="entry name" value="ATPASE AAA-TYPE CORE DOMAIN-CONTAINING PROTEIN"/>
    <property type="match status" value="1"/>
</dbReference>
<organism evidence="2">
    <name type="scientific">hydrothermal vent metagenome</name>
    <dbReference type="NCBI Taxonomy" id="652676"/>
    <lineage>
        <taxon>unclassified sequences</taxon>
        <taxon>metagenomes</taxon>
        <taxon>ecological metagenomes</taxon>
    </lineage>
</organism>
<dbReference type="AlphaFoldDB" id="A0A3B1D9F8"/>
<protein>
    <submittedName>
        <fullName evidence="2">Abortive infection protein, putative</fullName>
    </submittedName>
</protein>
<dbReference type="GO" id="GO:0016887">
    <property type="term" value="F:ATP hydrolysis activity"/>
    <property type="evidence" value="ECO:0007669"/>
    <property type="project" value="InterPro"/>
</dbReference>
<reference evidence="2" key="1">
    <citation type="submission" date="2018-06" db="EMBL/GenBank/DDBJ databases">
        <authorList>
            <person name="Zhirakovskaya E."/>
        </authorList>
    </citation>
    <scope>NUCLEOTIDE SEQUENCE</scope>
</reference>
<dbReference type="Pfam" id="PF13304">
    <property type="entry name" value="AAA_21"/>
    <property type="match status" value="1"/>
</dbReference>
<dbReference type="SUPFAM" id="SSF52540">
    <property type="entry name" value="P-loop containing nucleoside triphosphate hydrolases"/>
    <property type="match status" value="1"/>
</dbReference>
<dbReference type="Gene3D" id="3.40.50.300">
    <property type="entry name" value="P-loop containing nucleotide triphosphate hydrolases"/>
    <property type="match status" value="1"/>
</dbReference>